<evidence type="ECO:0000256" key="3">
    <source>
        <dbReference type="ARBA" id="ARBA00022692"/>
    </source>
</evidence>
<feature type="transmembrane region" description="Helical" evidence="6">
    <location>
        <begin position="80"/>
        <end position="101"/>
    </location>
</feature>
<protein>
    <recommendedName>
        <fullName evidence="7">EamA domain-containing protein</fullName>
    </recommendedName>
</protein>
<dbReference type="PANTHER" id="PTHR32322">
    <property type="entry name" value="INNER MEMBRANE TRANSPORTER"/>
    <property type="match status" value="1"/>
</dbReference>
<dbReference type="SUPFAM" id="SSF103481">
    <property type="entry name" value="Multidrug resistance efflux transporter EmrE"/>
    <property type="match status" value="2"/>
</dbReference>
<comment type="similarity">
    <text evidence="2">Belongs to the EamA transporter family.</text>
</comment>
<proteinExistence type="inferred from homology"/>
<reference evidence="9" key="1">
    <citation type="submission" date="2015-12" db="EMBL/GenBank/DDBJ databases">
        <authorList>
            <person name="Zhang G."/>
            <person name="Stingl U."/>
        </authorList>
    </citation>
    <scope>NUCLEOTIDE SEQUENCE [LARGE SCALE GENOMIC DNA]</scope>
    <source>
        <strain evidence="9">ZGT108</strain>
    </source>
</reference>
<feature type="transmembrane region" description="Helical" evidence="6">
    <location>
        <begin position="260"/>
        <end position="279"/>
    </location>
</feature>
<evidence type="ECO:0000313" key="9">
    <source>
        <dbReference type="Proteomes" id="UP000053690"/>
    </source>
</evidence>
<name>A0A0X3TRP6_9RHOB</name>
<feature type="transmembrane region" description="Helical" evidence="6">
    <location>
        <begin position="164"/>
        <end position="185"/>
    </location>
</feature>
<dbReference type="InterPro" id="IPR000620">
    <property type="entry name" value="EamA_dom"/>
</dbReference>
<keyword evidence="5 6" id="KW-0472">Membrane</keyword>
<dbReference type="OrthoDB" id="5812248at2"/>
<feature type="transmembrane region" description="Helical" evidence="6">
    <location>
        <begin position="107"/>
        <end position="127"/>
    </location>
</feature>
<dbReference type="EMBL" id="LQBP01000007">
    <property type="protein sequence ID" value="KUJ78405.1"/>
    <property type="molecule type" value="Genomic_DNA"/>
</dbReference>
<organism evidence="8 9">
    <name type="scientific">Ruegeria profundi</name>
    <dbReference type="NCBI Taxonomy" id="1685378"/>
    <lineage>
        <taxon>Bacteria</taxon>
        <taxon>Pseudomonadati</taxon>
        <taxon>Pseudomonadota</taxon>
        <taxon>Alphaproteobacteria</taxon>
        <taxon>Rhodobacterales</taxon>
        <taxon>Roseobacteraceae</taxon>
        <taxon>Ruegeria</taxon>
    </lineage>
</organism>
<dbReference type="AlphaFoldDB" id="A0A0X3TRP6"/>
<accession>A0A0X3TRP6</accession>
<comment type="subcellular location">
    <subcellularLocation>
        <location evidence="1">Membrane</location>
        <topology evidence="1">Multi-pass membrane protein</topology>
    </subcellularLocation>
</comment>
<evidence type="ECO:0000256" key="2">
    <source>
        <dbReference type="ARBA" id="ARBA00007362"/>
    </source>
</evidence>
<evidence type="ECO:0000256" key="1">
    <source>
        <dbReference type="ARBA" id="ARBA00004141"/>
    </source>
</evidence>
<evidence type="ECO:0000256" key="5">
    <source>
        <dbReference type="ARBA" id="ARBA00023136"/>
    </source>
</evidence>
<feature type="transmembrane region" description="Helical" evidence="6">
    <location>
        <begin position="47"/>
        <end position="68"/>
    </location>
</feature>
<dbReference type="STRING" id="1685378.AVO44_14765"/>
<gene>
    <name evidence="8" type="ORF">AVO44_14765</name>
</gene>
<keyword evidence="4 6" id="KW-1133">Transmembrane helix</keyword>
<dbReference type="PANTHER" id="PTHR32322:SF2">
    <property type="entry name" value="EAMA DOMAIN-CONTAINING PROTEIN"/>
    <property type="match status" value="1"/>
</dbReference>
<comment type="caution">
    <text evidence="8">The sequence shown here is derived from an EMBL/GenBank/DDBJ whole genome shotgun (WGS) entry which is preliminary data.</text>
</comment>
<evidence type="ECO:0000259" key="7">
    <source>
        <dbReference type="Pfam" id="PF00892"/>
    </source>
</evidence>
<feature type="transmembrane region" description="Helical" evidence="6">
    <location>
        <begin position="20"/>
        <end position="41"/>
    </location>
</feature>
<keyword evidence="3 6" id="KW-0812">Transmembrane</keyword>
<feature type="domain" description="EamA" evidence="7">
    <location>
        <begin position="23"/>
        <end position="151"/>
    </location>
</feature>
<evidence type="ECO:0000313" key="8">
    <source>
        <dbReference type="EMBL" id="KUJ78405.1"/>
    </source>
</evidence>
<evidence type="ECO:0000256" key="4">
    <source>
        <dbReference type="ARBA" id="ARBA00022989"/>
    </source>
</evidence>
<feature type="transmembrane region" description="Helical" evidence="6">
    <location>
        <begin position="229"/>
        <end position="248"/>
    </location>
</feature>
<feature type="transmembrane region" description="Helical" evidence="6">
    <location>
        <begin position="134"/>
        <end position="152"/>
    </location>
</feature>
<feature type="transmembrane region" description="Helical" evidence="6">
    <location>
        <begin position="285"/>
        <end position="305"/>
    </location>
</feature>
<dbReference type="Proteomes" id="UP000053690">
    <property type="component" value="Unassembled WGS sequence"/>
</dbReference>
<dbReference type="InterPro" id="IPR037185">
    <property type="entry name" value="EmrE-like"/>
</dbReference>
<dbReference type="RefSeq" id="WP_068338290.1">
    <property type="nucleotide sequence ID" value="NZ_LQBP01000007.1"/>
</dbReference>
<dbReference type="Pfam" id="PF00892">
    <property type="entry name" value="EamA"/>
    <property type="match status" value="2"/>
</dbReference>
<feature type="domain" description="EamA" evidence="7">
    <location>
        <begin position="167"/>
        <end position="301"/>
    </location>
</feature>
<evidence type="ECO:0000256" key="6">
    <source>
        <dbReference type="SAM" id="Phobius"/>
    </source>
</evidence>
<feature type="transmembrane region" description="Helical" evidence="6">
    <location>
        <begin position="197"/>
        <end position="217"/>
    </location>
</feature>
<keyword evidence="9" id="KW-1185">Reference proteome</keyword>
<dbReference type="GO" id="GO:0016020">
    <property type="term" value="C:membrane"/>
    <property type="evidence" value="ECO:0007669"/>
    <property type="project" value="UniProtKB-SubCell"/>
</dbReference>
<dbReference type="InterPro" id="IPR050638">
    <property type="entry name" value="AA-Vitamin_Transporters"/>
</dbReference>
<sequence>MPTQLSNPISKSGTGLDLPVHGLMLVATFLVATSFPVASAITAGLDSVVLTLIRFALATLLFAPLVIWRFGLVLPTLRDLLRYGVLSLLMVAFFWCMFAALRTTTPLNTAAIFALHPIITATMAAILLREKMTLSARVALPIGAVGAIWVIFRGNPHAFLALEVGQGDLVFLTGTLALAAYSTLVKVLHRGEPMARMTFWILATGAVWLLLLSLPRLAEVQWSSIPTQVFAGIAYLSVFTTIVTFFILQWSTTRIGPTRVASYTFLNPALVLFIGLALGDSLPPMATWPGVMLAIVATLVLQANLKARSDDAKPVTRPNPQT</sequence>